<organism evidence="2 3">
    <name type="scientific">Brassica napus</name>
    <name type="common">Rape</name>
    <dbReference type="NCBI Taxonomy" id="3708"/>
    <lineage>
        <taxon>Eukaryota</taxon>
        <taxon>Viridiplantae</taxon>
        <taxon>Streptophyta</taxon>
        <taxon>Embryophyta</taxon>
        <taxon>Tracheophyta</taxon>
        <taxon>Spermatophyta</taxon>
        <taxon>Magnoliopsida</taxon>
        <taxon>eudicotyledons</taxon>
        <taxon>Gunneridae</taxon>
        <taxon>Pentapetalae</taxon>
        <taxon>rosids</taxon>
        <taxon>malvids</taxon>
        <taxon>Brassicales</taxon>
        <taxon>Brassicaceae</taxon>
        <taxon>Brassiceae</taxon>
        <taxon>Brassica</taxon>
    </lineage>
</organism>
<proteinExistence type="predicted"/>
<evidence type="ECO:0000256" key="1">
    <source>
        <dbReference type="SAM" id="MobiDB-lite"/>
    </source>
</evidence>
<protein>
    <submittedName>
        <fullName evidence="2">Uncharacterized protein</fullName>
    </submittedName>
</protein>
<comment type="caution">
    <text evidence="2">The sequence shown here is derived from an EMBL/GenBank/DDBJ whole genome shotgun (WGS) entry which is preliminary data.</text>
</comment>
<accession>A0ABQ8CCR2</accession>
<keyword evidence="3" id="KW-1185">Reference proteome</keyword>
<reference evidence="2 3" key="1">
    <citation type="submission" date="2021-05" db="EMBL/GenBank/DDBJ databases">
        <title>Genome Assembly of Synthetic Allotetraploid Brassica napus Reveals Homoeologous Exchanges between Subgenomes.</title>
        <authorList>
            <person name="Davis J.T."/>
        </authorList>
    </citation>
    <scope>NUCLEOTIDE SEQUENCE [LARGE SCALE GENOMIC DNA]</scope>
    <source>
        <strain evidence="3">cv. Da-Ae</strain>
        <tissue evidence="2">Seedling</tissue>
    </source>
</reference>
<gene>
    <name evidence="2" type="ORF">HID58_029312</name>
</gene>
<evidence type="ECO:0000313" key="2">
    <source>
        <dbReference type="EMBL" id="KAH0914866.1"/>
    </source>
</evidence>
<feature type="region of interest" description="Disordered" evidence="1">
    <location>
        <begin position="1"/>
        <end position="31"/>
    </location>
</feature>
<sequence length="78" mass="9374">MKSRQMKKTEEKHELEEEIGSSKNRINARRHRHYFSIEEKVRDRLRRPENSSGSSDLITVEFEINLETLRFGIEGERE</sequence>
<evidence type="ECO:0000313" key="3">
    <source>
        <dbReference type="Proteomes" id="UP000824890"/>
    </source>
</evidence>
<dbReference type="EMBL" id="JAGKQM010000008">
    <property type="protein sequence ID" value="KAH0914866.1"/>
    <property type="molecule type" value="Genomic_DNA"/>
</dbReference>
<dbReference type="Proteomes" id="UP000824890">
    <property type="component" value="Unassembled WGS sequence"/>
</dbReference>
<name>A0ABQ8CCR2_BRANA</name>